<dbReference type="PROSITE" id="PS50887">
    <property type="entry name" value="GGDEF"/>
    <property type="match status" value="1"/>
</dbReference>
<keyword evidence="3" id="KW-1133">Transmembrane helix</keyword>
<name>A0ABU0IEJ1_9HYPH</name>
<comment type="caution">
    <text evidence="5">The sequence shown here is derived from an EMBL/GenBank/DDBJ whole genome shotgun (WGS) entry which is preliminary data.</text>
</comment>
<feature type="transmembrane region" description="Helical" evidence="3">
    <location>
        <begin position="183"/>
        <end position="206"/>
    </location>
</feature>
<dbReference type="CDD" id="cd01949">
    <property type="entry name" value="GGDEF"/>
    <property type="match status" value="1"/>
</dbReference>
<evidence type="ECO:0000256" key="2">
    <source>
        <dbReference type="ARBA" id="ARBA00034247"/>
    </source>
</evidence>
<dbReference type="Proteomes" id="UP001235269">
    <property type="component" value="Unassembled WGS sequence"/>
</dbReference>
<dbReference type="PANTHER" id="PTHR45138">
    <property type="entry name" value="REGULATORY COMPONENTS OF SENSORY TRANSDUCTION SYSTEM"/>
    <property type="match status" value="1"/>
</dbReference>
<dbReference type="InterPro" id="IPR029787">
    <property type="entry name" value="Nucleotide_cyclase"/>
</dbReference>
<organism evidence="5 6">
    <name type="scientific">Rhizobium paknamense</name>
    <dbReference type="NCBI Taxonomy" id="1206817"/>
    <lineage>
        <taxon>Bacteria</taxon>
        <taxon>Pseudomonadati</taxon>
        <taxon>Pseudomonadota</taxon>
        <taxon>Alphaproteobacteria</taxon>
        <taxon>Hyphomicrobiales</taxon>
        <taxon>Rhizobiaceae</taxon>
        <taxon>Rhizobium/Agrobacterium group</taxon>
        <taxon>Rhizobium</taxon>
    </lineage>
</organism>
<dbReference type="EMBL" id="JAUSWH010000009">
    <property type="protein sequence ID" value="MDQ0456661.1"/>
    <property type="molecule type" value="Genomic_DNA"/>
</dbReference>
<dbReference type="InterPro" id="IPR050469">
    <property type="entry name" value="Diguanylate_Cyclase"/>
</dbReference>
<dbReference type="SMART" id="SM00267">
    <property type="entry name" value="GGDEF"/>
    <property type="match status" value="1"/>
</dbReference>
<evidence type="ECO:0000256" key="3">
    <source>
        <dbReference type="SAM" id="Phobius"/>
    </source>
</evidence>
<accession>A0ABU0IEJ1</accession>
<feature type="transmembrane region" description="Helical" evidence="3">
    <location>
        <begin position="116"/>
        <end position="138"/>
    </location>
</feature>
<feature type="transmembrane region" description="Helical" evidence="3">
    <location>
        <begin position="145"/>
        <end position="171"/>
    </location>
</feature>
<feature type="transmembrane region" description="Helical" evidence="3">
    <location>
        <begin position="31"/>
        <end position="51"/>
    </location>
</feature>
<dbReference type="SUPFAM" id="SSF55073">
    <property type="entry name" value="Nucleotide cyclase"/>
    <property type="match status" value="1"/>
</dbReference>
<evidence type="ECO:0000313" key="6">
    <source>
        <dbReference type="Proteomes" id="UP001235269"/>
    </source>
</evidence>
<evidence type="ECO:0000259" key="4">
    <source>
        <dbReference type="PROSITE" id="PS50887"/>
    </source>
</evidence>
<keyword evidence="3" id="KW-0472">Membrane</keyword>
<evidence type="ECO:0000256" key="1">
    <source>
        <dbReference type="ARBA" id="ARBA00012528"/>
    </source>
</evidence>
<keyword evidence="3" id="KW-0812">Transmembrane</keyword>
<dbReference type="EC" id="2.7.7.65" evidence="1"/>
<dbReference type="InterPro" id="IPR000160">
    <property type="entry name" value="GGDEF_dom"/>
</dbReference>
<dbReference type="InterPro" id="IPR043128">
    <property type="entry name" value="Rev_trsase/Diguanyl_cyclase"/>
</dbReference>
<gene>
    <name evidence="5" type="ORF">QO005_003003</name>
</gene>
<keyword evidence="6" id="KW-1185">Reference proteome</keyword>
<feature type="transmembrane region" description="Helical" evidence="3">
    <location>
        <begin position="6"/>
        <end position="24"/>
    </location>
</feature>
<feature type="transmembrane region" description="Helical" evidence="3">
    <location>
        <begin position="92"/>
        <end position="110"/>
    </location>
</feature>
<dbReference type="PANTHER" id="PTHR45138:SF9">
    <property type="entry name" value="DIGUANYLATE CYCLASE DGCM-RELATED"/>
    <property type="match status" value="1"/>
</dbReference>
<proteinExistence type="predicted"/>
<dbReference type="RefSeq" id="WP_307158843.1">
    <property type="nucleotide sequence ID" value="NZ_JAUSWH010000009.1"/>
</dbReference>
<protein>
    <recommendedName>
        <fullName evidence="1">diguanylate cyclase</fullName>
        <ecNumber evidence="1">2.7.7.65</ecNumber>
    </recommendedName>
</protein>
<feature type="transmembrane region" description="Helical" evidence="3">
    <location>
        <begin position="57"/>
        <end position="80"/>
    </location>
</feature>
<sequence>MSDAFAFLLPFFMGVFGIIFLSASRWSGTSGVTWGLAFLCGAAGFVTPAALERLPFQVQAIVSNAFFLTSFWLHGDAFLVRIGRPRGRFVRAAIALLGFALCTAAILLHHDARMELFLSDSTICLLLVLPLLTGLLHIRRWTDRLLAAILCLIIVETLLRLSFLFTTSYILTLDTFLASPYLVYMELGASVLAFLYGMSILGVLIADTVARYQRIAQQDPLTSLLNRRGFEQALTDLTGGRHVAGAVVLGDIDHFKEVNDNFGHAAGDEVLKGFSLLMQATMPAGTIIARFGGEEFLALLPDATSEIATTHANALRTALAAQRWNRQPADRRITASFGVAVIEPEADGLLQAMRRADSYLYDAKHAGRNQVIAEGLIQQTSPVLRLVARQ</sequence>
<reference evidence="5 6" key="1">
    <citation type="submission" date="2023-07" db="EMBL/GenBank/DDBJ databases">
        <title>Genomic Encyclopedia of Type Strains, Phase IV (KMG-IV): sequencing the most valuable type-strain genomes for metagenomic binning, comparative biology and taxonomic classification.</title>
        <authorList>
            <person name="Goeker M."/>
        </authorList>
    </citation>
    <scope>NUCLEOTIDE SEQUENCE [LARGE SCALE GENOMIC DNA]</scope>
    <source>
        <strain evidence="5 6">DSM 100301</strain>
    </source>
</reference>
<dbReference type="NCBIfam" id="TIGR00254">
    <property type="entry name" value="GGDEF"/>
    <property type="match status" value="1"/>
</dbReference>
<feature type="domain" description="GGDEF" evidence="4">
    <location>
        <begin position="243"/>
        <end position="376"/>
    </location>
</feature>
<evidence type="ECO:0000313" key="5">
    <source>
        <dbReference type="EMBL" id="MDQ0456661.1"/>
    </source>
</evidence>
<comment type="catalytic activity">
    <reaction evidence="2">
        <text>2 GTP = 3',3'-c-di-GMP + 2 diphosphate</text>
        <dbReference type="Rhea" id="RHEA:24898"/>
        <dbReference type="ChEBI" id="CHEBI:33019"/>
        <dbReference type="ChEBI" id="CHEBI:37565"/>
        <dbReference type="ChEBI" id="CHEBI:58805"/>
        <dbReference type="EC" id="2.7.7.65"/>
    </reaction>
</comment>
<dbReference type="Gene3D" id="3.30.70.270">
    <property type="match status" value="1"/>
</dbReference>
<dbReference type="Pfam" id="PF00990">
    <property type="entry name" value="GGDEF"/>
    <property type="match status" value="1"/>
</dbReference>